<dbReference type="SMART" id="SM00342">
    <property type="entry name" value="HTH_ARAC"/>
    <property type="match status" value="1"/>
</dbReference>
<organism evidence="5 6">
    <name type="scientific">Splendidivirga corallicola</name>
    <dbReference type="NCBI Taxonomy" id="3051826"/>
    <lineage>
        <taxon>Bacteria</taxon>
        <taxon>Pseudomonadati</taxon>
        <taxon>Bacteroidota</taxon>
        <taxon>Cytophagia</taxon>
        <taxon>Cytophagales</taxon>
        <taxon>Splendidivirgaceae</taxon>
        <taxon>Splendidivirga</taxon>
    </lineage>
</organism>
<name>A0ABT8KV30_9BACT</name>
<evidence type="ECO:0000259" key="4">
    <source>
        <dbReference type="PROSITE" id="PS01124"/>
    </source>
</evidence>
<dbReference type="PROSITE" id="PS01124">
    <property type="entry name" value="HTH_ARAC_FAMILY_2"/>
    <property type="match status" value="1"/>
</dbReference>
<keyword evidence="2" id="KW-0238">DNA-binding</keyword>
<proteinExistence type="predicted"/>
<dbReference type="SUPFAM" id="SSF46689">
    <property type="entry name" value="Homeodomain-like"/>
    <property type="match status" value="2"/>
</dbReference>
<dbReference type="Gene3D" id="1.10.10.60">
    <property type="entry name" value="Homeodomain-like"/>
    <property type="match status" value="2"/>
</dbReference>
<gene>
    <name evidence="5" type="ORF">QQ008_22795</name>
</gene>
<dbReference type="PANTHER" id="PTHR43280:SF27">
    <property type="entry name" value="TRANSCRIPTIONAL REGULATOR MTLR"/>
    <property type="match status" value="1"/>
</dbReference>
<dbReference type="EMBL" id="JAUJEA010000010">
    <property type="protein sequence ID" value="MDN5204238.1"/>
    <property type="molecule type" value="Genomic_DNA"/>
</dbReference>
<dbReference type="InterPro" id="IPR014710">
    <property type="entry name" value="RmlC-like_jellyroll"/>
</dbReference>
<dbReference type="InterPro" id="IPR018060">
    <property type="entry name" value="HTH_AraC"/>
</dbReference>
<dbReference type="PANTHER" id="PTHR43280">
    <property type="entry name" value="ARAC-FAMILY TRANSCRIPTIONAL REGULATOR"/>
    <property type="match status" value="1"/>
</dbReference>
<evidence type="ECO:0000256" key="2">
    <source>
        <dbReference type="ARBA" id="ARBA00023125"/>
    </source>
</evidence>
<protein>
    <submittedName>
        <fullName evidence="5">AraC family transcriptional regulator</fullName>
    </submittedName>
</protein>
<evidence type="ECO:0000313" key="6">
    <source>
        <dbReference type="Proteomes" id="UP001172082"/>
    </source>
</evidence>
<feature type="domain" description="HTH araC/xylS-type" evidence="4">
    <location>
        <begin position="190"/>
        <end position="288"/>
    </location>
</feature>
<sequence>MKPKYLDGNNNQDEFLTIHRYKESAFLKVLNHHPETELVLIIRSTGTQFVGDSIEKFYPGDLILIGSNLPHLLMNDEEYFQNIPSLFADAIVIHFHKHQYEKEILSLPEMKMIRHLLERSQRGIKFFGKTKNEVEHRLHRMMELNDFDKILESIEILQLLATSGEFVYLSSEGYQQSLAHNKANGDIRLNKVYEFLAQNFQQDISLQTIASLTSMNPSSFCRYFKKIHSKTLSDYINDIRVGHACKLLQENAKSVCQICFESGFGSLSNFNRQFKKRKDISPKAYAKKYDLLIKNQEALP</sequence>
<evidence type="ECO:0000256" key="1">
    <source>
        <dbReference type="ARBA" id="ARBA00023015"/>
    </source>
</evidence>
<dbReference type="SUPFAM" id="SSF51182">
    <property type="entry name" value="RmlC-like cupins"/>
    <property type="match status" value="1"/>
</dbReference>
<keyword evidence="3" id="KW-0804">Transcription</keyword>
<evidence type="ECO:0000313" key="5">
    <source>
        <dbReference type="EMBL" id="MDN5204238.1"/>
    </source>
</evidence>
<keyword evidence="1" id="KW-0805">Transcription regulation</keyword>
<keyword evidence="6" id="KW-1185">Reference proteome</keyword>
<evidence type="ECO:0000256" key="3">
    <source>
        <dbReference type="ARBA" id="ARBA00023163"/>
    </source>
</evidence>
<comment type="caution">
    <text evidence="5">The sequence shown here is derived from an EMBL/GenBank/DDBJ whole genome shotgun (WGS) entry which is preliminary data.</text>
</comment>
<dbReference type="InterPro" id="IPR011051">
    <property type="entry name" value="RmlC_Cupin_sf"/>
</dbReference>
<dbReference type="PROSITE" id="PS00041">
    <property type="entry name" value="HTH_ARAC_FAMILY_1"/>
    <property type="match status" value="1"/>
</dbReference>
<reference evidence="5" key="1">
    <citation type="submission" date="2023-06" db="EMBL/GenBank/DDBJ databases">
        <title>Genomic of Parafulvivirga corallium.</title>
        <authorList>
            <person name="Wang G."/>
        </authorList>
    </citation>
    <scope>NUCLEOTIDE SEQUENCE</scope>
    <source>
        <strain evidence="5">BMA10</strain>
    </source>
</reference>
<dbReference type="InterPro" id="IPR009057">
    <property type="entry name" value="Homeodomain-like_sf"/>
</dbReference>
<dbReference type="Pfam" id="PF12833">
    <property type="entry name" value="HTH_18"/>
    <property type="match status" value="1"/>
</dbReference>
<dbReference type="InterPro" id="IPR018062">
    <property type="entry name" value="HTH_AraC-typ_CS"/>
</dbReference>
<dbReference type="RefSeq" id="WP_346754263.1">
    <property type="nucleotide sequence ID" value="NZ_JAUJEA010000010.1"/>
</dbReference>
<dbReference type="Gene3D" id="2.60.120.10">
    <property type="entry name" value="Jelly Rolls"/>
    <property type="match status" value="1"/>
</dbReference>
<dbReference type="Proteomes" id="UP001172082">
    <property type="component" value="Unassembled WGS sequence"/>
</dbReference>
<accession>A0ABT8KV30</accession>